<evidence type="ECO:0000256" key="7">
    <source>
        <dbReference type="ARBA" id="ARBA00022989"/>
    </source>
</evidence>
<comment type="caution">
    <text evidence="14">The sequence shown here is derived from an EMBL/GenBank/DDBJ whole genome shotgun (WGS) entry which is preliminary data.</text>
</comment>
<dbReference type="InterPro" id="IPR035892">
    <property type="entry name" value="C2_domain_sf"/>
</dbReference>
<dbReference type="GO" id="GO:0005789">
    <property type="term" value="C:endoplasmic reticulum membrane"/>
    <property type="evidence" value="ECO:0007669"/>
    <property type="project" value="TreeGrafter"/>
</dbReference>
<keyword evidence="4" id="KW-0479">Metal-binding</keyword>
<evidence type="ECO:0000256" key="6">
    <source>
        <dbReference type="ARBA" id="ARBA00022837"/>
    </source>
</evidence>
<sequence>MISIFVFSSLCWSFGYFSLSYLWVVLLVLVAYYTNYKISISERLRKNFSRLAKNEKLLLDYPNLPNWVNFPDVERAEWLNNIISKVWFNAETFMEQMFRNNLEKKINASLPNLLKPFYFDDINFGTMKPRVDGIKMYTKNINSNQIMMDVAFNYHTDVLIQMYVRNILIGIQNFQIQGIIRIILYPLINNPPFIDNVSFFFINEPNINFTLTNTAHLLNVAIIKNIIDKIVSDKLKSTLVMPNQLVIPLSKNSNKTRNRLLNPQGLIKIEIKHAKNLKAADFNLFGDDTSDAYCVINVSNHQFKTKVIPETCNPVWNEEFLAIIYQFQGQALQIECFDKDYNSDDKLGECFIRLEKLVNEITERYYRLEFGKIYMKTSWLTYSENLEISDDSIEQLAVYVKIHSAQDLPRTKQNMHEPSTLVITSMGQVNHETGIQKHNCFPKWNECFYFYTNNLTHEYLTFTIRTKKEILYTSREELIAFKNSNGAKKQIVLIRKDYKSTLAVTVKIMNFSSIDKVIVEEKEIKQESEENRSQIDIKPINDKLKTFDDQNLSIRLRIFYCIKKKLLICHIYHIKLFKSYKASDIL</sequence>
<dbReference type="PANTHER" id="PTHR45761:SF1">
    <property type="entry name" value="EXTENDED SYNAPTOTAGMIN-LIKE PROTEIN 2, ISOFORM C"/>
    <property type="match status" value="1"/>
</dbReference>
<dbReference type="InterPro" id="IPR000008">
    <property type="entry name" value="C2_dom"/>
</dbReference>
<reference evidence="14 15" key="1">
    <citation type="submission" date="2016-04" db="EMBL/GenBank/DDBJ databases">
        <title>The genome of Intoshia linei affirms orthonectids as highly simplified spiralians.</title>
        <authorList>
            <person name="Mikhailov K.V."/>
            <person name="Slusarev G.S."/>
            <person name="Nikitin M.A."/>
            <person name="Logacheva M.D."/>
            <person name="Penin A."/>
            <person name="Aleoshin V."/>
            <person name="Panchin Y.V."/>
        </authorList>
    </citation>
    <scope>NUCLEOTIDE SEQUENCE [LARGE SCALE GENOMIC DNA]</scope>
    <source>
        <strain evidence="14">Intl2013</strain>
        <tissue evidence="14">Whole animal</tissue>
    </source>
</reference>
<evidence type="ECO:0000256" key="10">
    <source>
        <dbReference type="ARBA" id="ARBA00023136"/>
    </source>
</evidence>
<proteinExistence type="predicted"/>
<evidence type="ECO:0000256" key="5">
    <source>
        <dbReference type="ARBA" id="ARBA00022737"/>
    </source>
</evidence>
<dbReference type="EMBL" id="LWCA01000224">
    <property type="protein sequence ID" value="OAF69827.1"/>
    <property type="molecule type" value="Genomic_DNA"/>
</dbReference>
<dbReference type="GO" id="GO:0031210">
    <property type="term" value="F:phosphatidylcholine binding"/>
    <property type="evidence" value="ECO:0007669"/>
    <property type="project" value="TreeGrafter"/>
</dbReference>
<keyword evidence="6" id="KW-0106">Calcium</keyword>
<feature type="domain" description="C2" evidence="12">
    <location>
        <begin position="241"/>
        <end position="370"/>
    </location>
</feature>
<keyword evidence="9" id="KW-0446">Lipid-binding</keyword>
<dbReference type="SUPFAM" id="SSF49562">
    <property type="entry name" value="C2 domain (Calcium/lipid-binding domain, CaLB)"/>
    <property type="match status" value="2"/>
</dbReference>
<dbReference type="Gene3D" id="2.60.40.150">
    <property type="entry name" value="C2 domain"/>
    <property type="match status" value="2"/>
</dbReference>
<keyword evidence="3 11" id="KW-0812">Transmembrane</keyword>
<gene>
    <name evidence="14" type="ORF">A3Q56_02422</name>
</gene>
<dbReference type="Proteomes" id="UP000078046">
    <property type="component" value="Unassembled WGS sequence"/>
</dbReference>
<dbReference type="PROSITE" id="PS51847">
    <property type="entry name" value="SMP"/>
    <property type="match status" value="1"/>
</dbReference>
<feature type="domain" description="SMP-LTD" evidence="13">
    <location>
        <begin position="72"/>
        <end position="250"/>
    </location>
</feature>
<evidence type="ECO:0000259" key="13">
    <source>
        <dbReference type="PROSITE" id="PS51847"/>
    </source>
</evidence>
<dbReference type="GO" id="GO:0006869">
    <property type="term" value="P:lipid transport"/>
    <property type="evidence" value="ECO:0007669"/>
    <property type="project" value="UniProtKB-KW"/>
</dbReference>
<name>A0A177B6A1_9BILA</name>
<dbReference type="InterPro" id="IPR051634">
    <property type="entry name" value="Extended_Synaptotagmin"/>
</dbReference>
<organism evidence="14 15">
    <name type="scientific">Intoshia linei</name>
    <dbReference type="NCBI Taxonomy" id="1819745"/>
    <lineage>
        <taxon>Eukaryota</taxon>
        <taxon>Metazoa</taxon>
        <taxon>Spiralia</taxon>
        <taxon>Lophotrochozoa</taxon>
        <taxon>Mesozoa</taxon>
        <taxon>Orthonectida</taxon>
        <taxon>Rhopaluridae</taxon>
        <taxon>Intoshia</taxon>
    </lineage>
</organism>
<keyword evidence="7 11" id="KW-1133">Transmembrane helix</keyword>
<dbReference type="CDD" id="cd21670">
    <property type="entry name" value="SMP_ESyt"/>
    <property type="match status" value="1"/>
</dbReference>
<evidence type="ECO:0000313" key="14">
    <source>
        <dbReference type="EMBL" id="OAF69827.1"/>
    </source>
</evidence>
<dbReference type="OrthoDB" id="1029639at2759"/>
<evidence type="ECO:0000256" key="11">
    <source>
        <dbReference type="SAM" id="Phobius"/>
    </source>
</evidence>
<dbReference type="GO" id="GO:0035091">
    <property type="term" value="F:phosphatidylinositol binding"/>
    <property type="evidence" value="ECO:0007669"/>
    <property type="project" value="TreeGrafter"/>
</dbReference>
<dbReference type="SMART" id="SM00239">
    <property type="entry name" value="C2"/>
    <property type="match status" value="2"/>
</dbReference>
<evidence type="ECO:0000313" key="15">
    <source>
        <dbReference type="Proteomes" id="UP000078046"/>
    </source>
</evidence>
<comment type="subcellular location">
    <subcellularLocation>
        <location evidence="1">Membrane</location>
    </subcellularLocation>
</comment>
<evidence type="ECO:0000256" key="3">
    <source>
        <dbReference type="ARBA" id="ARBA00022692"/>
    </source>
</evidence>
<dbReference type="Pfam" id="PF17047">
    <property type="entry name" value="SMP_LBD"/>
    <property type="match status" value="1"/>
</dbReference>
<dbReference type="PROSITE" id="PS50004">
    <property type="entry name" value="C2"/>
    <property type="match status" value="1"/>
</dbReference>
<protein>
    <recommendedName>
        <fullName evidence="16">Extended synaptotagmin-2</fullName>
    </recommendedName>
</protein>
<keyword evidence="8" id="KW-0445">Lipid transport</keyword>
<evidence type="ECO:0000259" key="12">
    <source>
        <dbReference type="PROSITE" id="PS50004"/>
    </source>
</evidence>
<accession>A0A177B6A1</accession>
<evidence type="ECO:0000256" key="4">
    <source>
        <dbReference type="ARBA" id="ARBA00022723"/>
    </source>
</evidence>
<evidence type="ECO:0000256" key="2">
    <source>
        <dbReference type="ARBA" id="ARBA00022448"/>
    </source>
</evidence>
<dbReference type="PANTHER" id="PTHR45761">
    <property type="entry name" value="EXTENDED SYNAPTOTAGMIN-LIKE PROTEIN 2, ISOFORM C"/>
    <property type="match status" value="1"/>
</dbReference>
<keyword evidence="2" id="KW-0813">Transport</keyword>
<dbReference type="InterPro" id="IPR039010">
    <property type="entry name" value="Synaptotagmin_SMP"/>
</dbReference>
<dbReference type="Pfam" id="PF00168">
    <property type="entry name" value="C2"/>
    <property type="match status" value="2"/>
</dbReference>
<dbReference type="GO" id="GO:0008429">
    <property type="term" value="F:phosphatidylethanolamine binding"/>
    <property type="evidence" value="ECO:0007669"/>
    <property type="project" value="TreeGrafter"/>
</dbReference>
<keyword evidence="5" id="KW-0677">Repeat</keyword>
<keyword evidence="15" id="KW-1185">Reference proteome</keyword>
<dbReference type="GO" id="GO:0005544">
    <property type="term" value="F:calcium-dependent phospholipid binding"/>
    <property type="evidence" value="ECO:0007669"/>
    <property type="project" value="TreeGrafter"/>
</dbReference>
<feature type="transmembrane region" description="Helical" evidence="11">
    <location>
        <begin position="12"/>
        <end position="33"/>
    </location>
</feature>
<keyword evidence="10 11" id="KW-0472">Membrane</keyword>
<evidence type="ECO:0000256" key="8">
    <source>
        <dbReference type="ARBA" id="ARBA00023055"/>
    </source>
</evidence>
<dbReference type="AlphaFoldDB" id="A0A177B6A1"/>
<dbReference type="GO" id="GO:0005509">
    <property type="term" value="F:calcium ion binding"/>
    <property type="evidence" value="ECO:0007669"/>
    <property type="project" value="TreeGrafter"/>
</dbReference>
<evidence type="ECO:0000256" key="9">
    <source>
        <dbReference type="ARBA" id="ARBA00023121"/>
    </source>
</evidence>
<evidence type="ECO:0008006" key="16">
    <source>
        <dbReference type="Google" id="ProtNLM"/>
    </source>
</evidence>
<dbReference type="InterPro" id="IPR031468">
    <property type="entry name" value="SMP_LBD"/>
</dbReference>
<evidence type="ECO:0000256" key="1">
    <source>
        <dbReference type="ARBA" id="ARBA00004370"/>
    </source>
</evidence>